<organism evidence="1 2">
    <name type="scientific">Paraburkholderia caribensis</name>
    <dbReference type="NCBI Taxonomy" id="75105"/>
    <lineage>
        <taxon>Bacteria</taxon>
        <taxon>Pseudomonadati</taxon>
        <taxon>Pseudomonadota</taxon>
        <taxon>Betaproteobacteria</taxon>
        <taxon>Burkholderiales</taxon>
        <taxon>Burkholderiaceae</taxon>
        <taxon>Paraburkholderia</taxon>
    </lineage>
</organism>
<dbReference type="EMBL" id="JAYLVJ010000005">
    <property type="protein sequence ID" value="MEO1753433.1"/>
    <property type="molecule type" value="Genomic_DNA"/>
</dbReference>
<dbReference type="Proteomes" id="UP001462961">
    <property type="component" value="Unassembled WGS sequence"/>
</dbReference>
<keyword evidence="2" id="KW-1185">Reference proteome</keyword>
<comment type="caution">
    <text evidence="1">The sequence shown here is derived from an EMBL/GenBank/DDBJ whole genome shotgun (WGS) entry which is preliminary data.</text>
</comment>
<gene>
    <name evidence="1" type="ORF">VOI32_05760</name>
</gene>
<proteinExistence type="predicted"/>
<dbReference type="RefSeq" id="WP_252670914.1">
    <property type="nucleotide sequence ID" value="NZ_JAKUCO010000005.1"/>
</dbReference>
<evidence type="ECO:0000313" key="2">
    <source>
        <dbReference type="Proteomes" id="UP001462961"/>
    </source>
</evidence>
<evidence type="ECO:0000313" key="1">
    <source>
        <dbReference type="EMBL" id="MEO1753433.1"/>
    </source>
</evidence>
<name>A0ABV0DQQ5_9BURK</name>
<reference evidence="1 2" key="1">
    <citation type="submission" date="2024-01" db="EMBL/GenBank/DDBJ databases">
        <title>The diversity of rhizobia nodulating Mimosa spp. in eleven states of Brazil covering several biomes is determined by host plant, location, and edaphic factors.</title>
        <authorList>
            <person name="Rouws L."/>
            <person name="Barauna A."/>
            <person name="Beukes C."/>
            <person name="De Faria S.M."/>
            <person name="Gross E."/>
            <person name="Dos Reis Junior F.B."/>
            <person name="Simon M."/>
            <person name="Maluk M."/>
            <person name="Odee D.W."/>
            <person name="Kenicer G."/>
            <person name="Young J.P.W."/>
            <person name="Reis V.M."/>
            <person name="Zilli J."/>
            <person name="James E.K."/>
        </authorList>
    </citation>
    <scope>NUCLEOTIDE SEQUENCE [LARGE SCALE GENOMIC DNA]</scope>
    <source>
        <strain evidence="1 2">JHI1651</strain>
    </source>
</reference>
<accession>A0ABV0DQQ5</accession>
<protein>
    <submittedName>
        <fullName evidence="1">Panthothenate synthetase</fullName>
    </submittedName>
</protein>
<sequence length="75" mass="8416">MARILEDTKPEAAYCTEQNGTRGAILVVNLDEPSQIPAFAEPWFLMFNADSEFRVVMVPEDLKKAGLETLGSKWK</sequence>